<evidence type="ECO:0008006" key="3">
    <source>
        <dbReference type="Google" id="ProtNLM"/>
    </source>
</evidence>
<dbReference type="InterPro" id="IPR036397">
    <property type="entry name" value="RNaseH_sf"/>
</dbReference>
<sequence length="343" mass="40132">MPRNKISDNIEGIIEYLLTKKYSYSVIQEELSEMNLNVSRSTISRIANQVGKQRQAGLLNSQKPKYYRRRHVATPAVVRRITSYINKENPPTISLMAARCHIDVGTTFRIIRDVIHAKCRKKRPVHRLYPAVIEKRRSRAWRMYRRLCNGRYKNYVTTDEAWFYLDSSQGVRDIYYVRSNEIPEEAGVSAHGKTQLHFIEYGSTITSKYYIEHIIEPFIKYDIPRLFPGDARKIMILHQDSAPGHVAKVTLSYMKEHNIQVIAPHEWLPKSPDAAPMDYSIWGIMKERVRKHKVSTLNGLKNAIKQEWENLEQAVIDNVLENWPKCCRLIYYAHGSHIEHLLQ</sequence>
<dbReference type="EMBL" id="CAJOBE010011890">
    <property type="protein sequence ID" value="CAF4140075.1"/>
    <property type="molecule type" value="Genomic_DNA"/>
</dbReference>
<evidence type="ECO:0000313" key="1">
    <source>
        <dbReference type="EMBL" id="CAF4140075.1"/>
    </source>
</evidence>
<comment type="caution">
    <text evidence="1">The sequence shown here is derived from an EMBL/GenBank/DDBJ whole genome shotgun (WGS) entry which is preliminary data.</text>
</comment>
<dbReference type="Gene3D" id="3.30.420.10">
    <property type="entry name" value="Ribonuclease H-like superfamily/Ribonuclease H"/>
    <property type="match status" value="1"/>
</dbReference>
<dbReference type="Proteomes" id="UP000663874">
    <property type="component" value="Unassembled WGS sequence"/>
</dbReference>
<proteinExistence type="predicted"/>
<name>A0A819XT40_9BILA</name>
<dbReference type="AlphaFoldDB" id="A0A819XT40"/>
<dbReference type="PANTHER" id="PTHR47326">
    <property type="entry name" value="TRANSPOSABLE ELEMENT TC3 TRANSPOSASE-LIKE PROTEIN"/>
    <property type="match status" value="1"/>
</dbReference>
<dbReference type="GO" id="GO:0003676">
    <property type="term" value="F:nucleic acid binding"/>
    <property type="evidence" value="ECO:0007669"/>
    <property type="project" value="InterPro"/>
</dbReference>
<evidence type="ECO:0000313" key="2">
    <source>
        <dbReference type="Proteomes" id="UP000663874"/>
    </source>
</evidence>
<organism evidence="1 2">
    <name type="scientific">Rotaria sordida</name>
    <dbReference type="NCBI Taxonomy" id="392033"/>
    <lineage>
        <taxon>Eukaryota</taxon>
        <taxon>Metazoa</taxon>
        <taxon>Spiralia</taxon>
        <taxon>Gnathifera</taxon>
        <taxon>Rotifera</taxon>
        <taxon>Eurotatoria</taxon>
        <taxon>Bdelloidea</taxon>
        <taxon>Philodinida</taxon>
        <taxon>Philodinidae</taxon>
        <taxon>Rotaria</taxon>
    </lineage>
</organism>
<reference evidence="1" key="1">
    <citation type="submission" date="2021-02" db="EMBL/GenBank/DDBJ databases">
        <authorList>
            <person name="Nowell W R."/>
        </authorList>
    </citation>
    <scope>NUCLEOTIDE SEQUENCE</scope>
</reference>
<protein>
    <recommendedName>
        <fullName evidence="3">Transposase</fullName>
    </recommendedName>
</protein>
<accession>A0A819XT40</accession>
<gene>
    <name evidence="1" type="ORF">FNK824_LOCUS33149</name>
</gene>
<dbReference type="PANTHER" id="PTHR47326:SF1">
    <property type="entry name" value="HTH PSQ-TYPE DOMAIN-CONTAINING PROTEIN"/>
    <property type="match status" value="1"/>
</dbReference>